<evidence type="ECO:0000313" key="5">
    <source>
        <dbReference type="Proteomes" id="UP000663879"/>
    </source>
</evidence>
<dbReference type="EMBL" id="CAJNOC010002338">
    <property type="protein sequence ID" value="CAF0927220.1"/>
    <property type="molecule type" value="Genomic_DNA"/>
</dbReference>
<dbReference type="PANTHER" id="PTHR37984">
    <property type="entry name" value="PROTEIN CBG26694"/>
    <property type="match status" value="1"/>
</dbReference>
<dbReference type="AlphaFoldDB" id="A0A814BE73"/>
<evidence type="ECO:0000259" key="3">
    <source>
        <dbReference type="PROSITE" id="PS50994"/>
    </source>
</evidence>
<keyword evidence="1" id="KW-0677">Repeat</keyword>
<comment type="caution">
    <text evidence="4">The sequence shown here is derived from an EMBL/GenBank/DDBJ whole genome shotgun (WGS) entry which is preliminary data.</text>
</comment>
<gene>
    <name evidence="4" type="ORF">OXX778_LOCUS12705</name>
</gene>
<protein>
    <recommendedName>
        <fullName evidence="3">Integrase catalytic domain-containing protein</fullName>
    </recommendedName>
</protein>
<dbReference type="InterPro" id="IPR000900">
    <property type="entry name" value="Nebulin_repeat"/>
</dbReference>
<dbReference type="Pfam" id="PF17921">
    <property type="entry name" value="Integrase_H2C2"/>
    <property type="match status" value="1"/>
</dbReference>
<dbReference type="GO" id="GO:0003676">
    <property type="term" value="F:nucleic acid binding"/>
    <property type="evidence" value="ECO:0007669"/>
    <property type="project" value="InterPro"/>
</dbReference>
<dbReference type="InterPro" id="IPR050951">
    <property type="entry name" value="Retrovirus_Pol_polyprotein"/>
</dbReference>
<feature type="domain" description="Integrase catalytic" evidence="3">
    <location>
        <begin position="414"/>
        <end position="512"/>
    </location>
</feature>
<evidence type="ECO:0000313" key="4">
    <source>
        <dbReference type="EMBL" id="CAF0927220.1"/>
    </source>
</evidence>
<proteinExistence type="predicted"/>
<feature type="region of interest" description="Disordered" evidence="2">
    <location>
        <begin position="1"/>
        <end position="34"/>
    </location>
</feature>
<dbReference type="PROSITE" id="PS50994">
    <property type="entry name" value="INTEGRASE"/>
    <property type="match status" value="1"/>
</dbReference>
<dbReference type="Proteomes" id="UP000663879">
    <property type="component" value="Unassembled WGS sequence"/>
</dbReference>
<feature type="compositionally biased region" description="Acidic residues" evidence="2">
    <location>
        <begin position="136"/>
        <end position="155"/>
    </location>
</feature>
<feature type="compositionally biased region" description="Low complexity" evidence="2">
    <location>
        <begin position="10"/>
        <end position="25"/>
    </location>
</feature>
<dbReference type="InterPro" id="IPR012337">
    <property type="entry name" value="RNaseH-like_sf"/>
</dbReference>
<dbReference type="PROSITE" id="PS51216">
    <property type="entry name" value="NEBULIN"/>
    <property type="match status" value="1"/>
</dbReference>
<dbReference type="Gene3D" id="3.30.420.10">
    <property type="entry name" value="Ribonuclease H-like superfamily/Ribonuclease H"/>
    <property type="match status" value="1"/>
</dbReference>
<dbReference type="OrthoDB" id="413122at2759"/>
<dbReference type="InterPro" id="IPR001584">
    <property type="entry name" value="Integrase_cat-core"/>
</dbReference>
<accession>A0A814BE73</accession>
<sequence length="714" mass="82696">MSVSEAGTINNSSENKNTSENGNTSENKDSEKEFQRRNQWNTILKMTFPEVRKLAYKNDAIIQVYKNFFTKAQEVAKSSMTVIDRRQTIQVQEEELKKIIALIAETTPEEELSEKDELMFLRAEQAQMKFKLSQNEELEKDEDDEDKDEDDDEDENKTRNKFNLNKDYYKISIITVQSFNLDTVSHSNSKRSPYRYGLKDFNSESTFIMNDNNEPKLSVVPSAPPLINNLNESIPFFKTPNRSFKILNEYLNEKNESTVKVDTIPQLTDFLVPKNEPNIELVKLVAELTSNNKYRRLYPNTKKFSGSVSEDIDYYRPGKNHLNADALSRPVINYIINNESNDNECVSRDPYENKILYELITTGKERCDVFKSVVIKLKIMAKIKDEYYWHGMVNDIYQWVKQCTVFQRNNKCITKYHPAQSTNLSKIFTRVAIDLIFGLDETEDGYNGILVIIEFLTNFPYAKPIKSKSAKEKAEILIEYITLFGPFSELLSDQGREFLKPNYVRTKKMFWILTYSYIGLQSKDKRKNRDSIIVWDATIYHVCPLYKIAQETFNIEQNSDILISNSRIAIQATGTTELCGLKVLTTLEGMYVSIKVNNLVPNHTIGGTNIDKVKELLLEESDFKFEDKYLTHFLSDGSKITLYSTMGTIYKEQPIKFSEDNNSRTGFLTQDGIIKVVSDIVPYNKIIQYLQLPTIDKTIIRQRHGSYIANVYQN</sequence>
<evidence type="ECO:0000256" key="2">
    <source>
        <dbReference type="SAM" id="MobiDB-lite"/>
    </source>
</evidence>
<dbReference type="InterPro" id="IPR036397">
    <property type="entry name" value="RNaseH_sf"/>
</dbReference>
<reference evidence="4" key="1">
    <citation type="submission" date="2021-02" db="EMBL/GenBank/DDBJ databases">
        <authorList>
            <person name="Nowell W R."/>
        </authorList>
    </citation>
    <scope>NUCLEOTIDE SEQUENCE</scope>
    <source>
        <strain evidence="4">Ploen Becks lab</strain>
    </source>
</reference>
<dbReference type="InterPro" id="IPR041588">
    <property type="entry name" value="Integrase_H2C2"/>
</dbReference>
<dbReference type="GO" id="GO:0015074">
    <property type="term" value="P:DNA integration"/>
    <property type="evidence" value="ECO:0007669"/>
    <property type="project" value="InterPro"/>
</dbReference>
<dbReference type="GO" id="GO:0005737">
    <property type="term" value="C:cytoplasm"/>
    <property type="evidence" value="ECO:0007669"/>
    <property type="project" value="UniProtKB-ARBA"/>
</dbReference>
<organism evidence="4 5">
    <name type="scientific">Brachionus calyciflorus</name>
    <dbReference type="NCBI Taxonomy" id="104777"/>
    <lineage>
        <taxon>Eukaryota</taxon>
        <taxon>Metazoa</taxon>
        <taxon>Spiralia</taxon>
        <taxon>Gnathifera</taxon>
        <taxon>Rotifera</taxon>
        <taxon>Eurotatoria</taxon>
        <taxon>Monogononta</taxon>
        <taxon>Pseudotrocha</taxon>
        <taxon>Ploima</taxon>
        <taxon>Brachionidae</taxon>
        <taxon>Brachionus</taxon>
    </lineage>
</organism>
<evidence type="ECO:0000256" key="1">
    <source>
        <dbReference type="ARBA" id="ARBA00022737"/>
    </source>
</evidence>
<keyword evidence="5" id="KW-1185">Reference proteome</keyword>
<dbReference type="Gene3D" id="1.10.340.70">
    <property type="match status" value="1"/>
</dbReference>
<feature type="region of interest" description="Disordered" evidence="2">
    <location>
        <begin position="131"/>
        <end position="158"/>
    </location>
</feature>
<dbReference type="PANTHER" id="PTHR37984:SF5">
    <property type="entry name" value="PROTEIN NYNRIN-LIKE"/>
    <property type="match status" value="1"/>
</dbReference>
<name>A0A814BE73_9BILA</name>
<dbReference type="SUPFAM" id="SSF53098">
    <property type="entry name" value="Ribonuclease H-like"/>
    <property type="match status" value="1"/>
</dbReference>